<comment type="caution">
    <text evidence="9">The sequence shown here is derived from an EMBL/GenBank/DDBJ whole genome shotgun (WGS) entry which is preliminary data.</text>
</comment>
<evidence type="ECO:0000256" key="5">
    <source>
        <dbReference type="ARBA" id="ARBA00023124"/>
    </source>
</evidence>
<sequence length="221" mass="25380">MCDRFSLTADLDRLTQDFGIEHVHIPYQRRYNIAPTQEIPVIQQIGEERCLNQQRWGLMPYWGKCSVNTDRGSVADKPYLRSMLAKRRCVVPCSGFYIWQGDGRTKRAWHAVHPKKPVFAMAGMFDNWIDSERKEYPMCTVITAESANGLNRSAPLLLDEASVEVWLDGDVTDTEVLREMLHSLPLTEFYVYPVSPRVEDISMQDPECVAEVAVTFSRMKS</sequence>
<gene>
    <name evidence="9" type="ORF">SD71_08965</name>
</gene>
<evidence type="ECO:0000313" key="10">
    <source>
        <dbReference type="Proteomes" id="UP000054526"/>
    </source>
</evidence>
<keyword evidence="6" id="KW-0238">DNA-binding</keyword>
<evidence type="ECO:0000256" key="4">
    <source>
        <dbReference type="ARBA" id="ARBA00022801"/>
    </source>
</evidence>
<evidence type="ECO:0000313" key="9">
    <source>
        <dbReference type="EMBL" id="KIL36235.1"/>
    </source>
</evidence>
<dbReference type="PANTHER" id="PTHR13604:SF0">
    <property type="entry name" value="ABASIC SITE PROCESSING PROTEIN HMCES"/>
    <property type="match status" value="1"/>
</dbReference>
<protein>
    <recommendedName>
        <fullName evidence="8">Abasic site processing protein</fullName>
        <ecNumber evidence="8">3.4.-.-</ecNumber>
    </recommendedName>
</protein>
<dbReference type="PANTHER" id="PTHR13604">
    <property type="entry name" value="DC12-RELATED"/>
    <property type="match status" value="1"/>
</dbReference>
<organism evidence="9 10">
    <name type="scientific">Cohnella kolymensis</name>
    <dbReference type="NCBI Taxonomy" id="1590652"/>
    <lineage>
        <taxon>Bacteria</taxon>
        <taxon>Bacillati</taxon>
        <taxon>Bacillota</taxon>
        <taxon>Bacilli</taxon>
        <taxon>Bacillales</taxon>
        <taxon>Paenibacillaceae</taxon>
        <taxon>Cohnella</taxon>
    </lineage>
</organism>
<proteinExistence type="inferred from homology"/>
<evidence type="ECO:0000256" key="8">
    <source>
        <dbReference type="RuleBase" id="RU364100"/>
    </source>
</evidence>
<dbReference type="EMBL" id="JXAL01000014">
    <property type="protein sequence ID" value="KIL36235.1"/>
    <property type="molecule type" value="Genomic_DNA"/>
</dbReference>
<name>A0ABR5A6Q2_9BACL</name>
<evidence type="ECO:0000256" key="1">
    <source>
        <dbReference type="ARBA" id="ARBA00008136"/>
    </source>
</evidence>
<keyword evidence="5" id="KW-0190">Covalent protein-DNA linkage</keyword>
<keyword evidence="3" id="KW-0227">DNA damage</keyword>
<dbReference type="Proteomes" id="UP000054526">
    <property type="component" value="Unassembled WGS sequence"/>
</dbReference>
<dbReference type="RefSeq" id="WP_041062207.1">
    <property type="nucleotide sequence ID" value="NZ_JXAL01000014.1"/>
</dbReference>
<comment type="similarity">
    <text evidence="1 8">Belongs to the SOS response-associated peptidase family.</text>
</comment>
<keyword evidence="7" id="KW-0456">Lyase</keyword>
<keyword evidence="2 8" id="KW-0645">Protease</keyword>
<evidence type="ECO:0000256" key="3">
    <source>
        <dbReference type="ARBA" id="ARBA00022763"/>
    </source>
</evidence>
<keyword evidence="4 8" id="KW-0378">Hydrolase</keyword>
<evidence type="ECO:0000256" key="7">
    <source>
        <dbReference type="ARBA" id="ARBA00023239"/>
    </source>
</evidence>
<dbReference type="EC" id="3.4.-.-" evidence="8"/>
<keyword evidence="10" id="KW-1185">Reference proteome</keyword>
<dbReference type="InterPro" id="IPR003738">
    <property type="entry name" value="SRAP"/>
</dbReference>
<dbReference type="InterPro" id="IPR036590">
    <property type="entry name" value="SRAP-like"/>
</dbReference>
<evidence type="ECO:0000256" key="2">
    <source>
        <dbReference type="ARBA" id="ARBA00022670"/>
    </source>
</evidence>
<evidence type="ECO:0000256" key="6">
    <source>
        <dbReference type="ARBA" id="ARBA00023125"/>
    </source>
</evidence>
<accession>A0ABR5A6Q2</accession>
<dbReference type="Gene3D" id="3.90.1680.10">
    <property type="entry name" value="SOS response associated peptidase-like"/>
    <property type="match status" value="1"/>
</dbReference>
<reference evidence="9 10" key="1">
    <citation type="submission" date="2014-12" db="EMBL/GenBank/DDBJ databases">
        <title>Draft genome sequence of Cohnella kolymensis strain B-2846.</title>
        <authorList>
            <person name="Karlyshev A.V."/>
            <person name="Kudryashova E.B."/>
        </authorList>
    </citation>
    <scope>NUCLEOTIDE SEQUENCE [LARGE SCALE GENOMIC DNA]</scope>
    <source>
        <strain evidence="9 10">VKM B-2846</strain>
    </source>
</reference>
<dbReference type="Pfam" id="PF02586">
    <property type="entry name" value="SRAP"/>
    <property type="match status" value="1"/>
</dbReference>
<dbReference type="SUPFAM" id="SSF143081">
    <property type="entry name" value="BB1717-like"/>
    <property type="match status" value="1"/>
</dbReference>